<comment type="caution">
    <text evidence="8">The sequence shown here is derived from an EMBL/GenBank/DDBJ whole genome shotgun (WGS) entry which is preliminary data.</text>
</comment>
<dbReference type="InterPro" id="IPR039421">
    <property type="entry name" value="Type_1_exporter"/>
</dbReference>
<protein>
    <recommendedName>
        <fullName evidence="7">ABC transporter domain-containing protein</fullName>
    </recommendedName>
</protein>
<keyword evidence="3" id="KW-0547">Nucleotide-binding</keyword>
<comment type="subcellular location">
    <subcellularLocation>
        <location evidence="1">Membrane</location>
        <topology evidence="1">Multi-pass membrane protein</topology>
    </subcellularLocation>
</comment>
<dbReference type="PANTHER" id="PTHR24221">
    <property type="entry name" value="ATP-BINDING CASSETTE SUB-FAMILY B"/>
    <property type="match status" value="1"/>
</dbReference>
<dbReference type="PANTHER" id="PTHR24221:SF503">
    <property type="entry name" value="MITOCHONDRIAL POTASSIUM CHANNEL ATP-BINDING SUBUNIT"/>
    <property type="match status" value="1"/>
</dbReference>
<dbReference type="GO" id="GO:0016020">
    <property type="term" value="C:membrane"/>
    <property type="evidence" value="ECO:0007669"/>
    <property type="project" value="UniProtKB-SubCell"/>
</dbReference>
<dbReference type="Gene3D" id="1.20.1560.10">
    <property type="entry name" value="ABC transporter type 1, transmembrane domain"/>
    <property type="match status" value="1"/>
</dbReference>
<dbReference type="InterPro" id="IPR027417">
    <property type="entry name" value="P-loop_NTPase"/>
</dbReference>
<dbReference type="GO" id="GO:0005524">
    <property type="term" value="F:ATP binding"/>
    <property type="evidence" value="ECO:0007669"/>
    <property type="project" value="UniProtKB-KW"/>
</dbReference>
<dbReference type="SMART" id="SM00382">
    <property type="entry name" value="AAA"/>
    <property type="match status" value="1"/>
</dbReference>
<dbReference type="InterPro" id="IPR003593">
    <property type="entry name" value="AAA+_ATPase"/>
</dbReference>
<name>A0A8H5ZZF4_PETAA</name>
<dbReference type="InterPro" id="IPR036640">
    <property type="entry name" value="ABC1_TM_sf"/>
</dbReference>
<keyword evidence="4" id="KW-0067">ATP-binding</keyword>
<gene>
    <name evidence="8" type="ORF">ETB97_006234</name>
</gene>
<dbReference type="GO" id="GO:0042626">
    <property type="term" value="F:ATPase-coupled transmembrane transporter activity"/>
    <property type="evidence" value="ECO:0007669"/>
    <property type="project" value="TreeGrafter"/>
</dbReference>
<dbReference type="Pfam" id="PF00005">
    <property type="entry name" value="ABC_tran"/>
    <property type="match status" value="1"/>
</dbReference>
<dbReference type="InterPro" id="IPR003439">
    <property type="entry name" value="ABC_transporter-like_ATP-bd"/>
</dbReference>
<evidence type="ECO:0000259" key="7">
    <source>
        <dbReference type="PROSITE" id="PS50893"/>
    </source>
</evidence>
<evidence type="ECO:0000256" key="4">
    <source>
        <dbReference type="ARBA" id="ARBA00022840"/>
    </source>
</evidence>
<evidence type="ECO:0000313" key="9">
    <source>
        <dbReference type="Proteomes" id="UP000541154"/>
    </source>
</evidence>
<reference evidence="8 9" key="1">
    <citation type="submission" date="2019-04" db="EMBL/GenBank/DDBJ databases">
        <title>Aspergillus burnettii sp. nov., novel species from soil in southeast Queensland.</title>
        <authorList>
            <person name="Gilchrist C.L.M."/>
            <person name="Pitt J.I."/>
            <person name="Lange L."/>
            <person name="Lacey H.J."/>
            <person name="Vuong D."/>
            <person name="Midgley D.J."/>
            <person name="Greenfield P."/>
            <person name="Bradbury M."/>
            <person name="Lacey E."/>
            <person name="Busk P.K."/>
            <person name="Pilgaard B."/>
            <person name="Chooi Y.H."/>
            <person name="Piggott A.M."/>
        </authorList>
    </citation>
    <scope>NUCLEOTIDE SEQUENCE [LARGE SCALE GENOMIC DNA]</scope>
    <source>
        <strain evidence="8 9">FRR 5400</strain>
    </source>
</reference>
<keyword evidence="5" id="KW-1133">Transmembrane helix</keyword>
<dbReference type="EMBL" id="SPNV01000275">
    <property type="protein sequence ID" value="KAF5857120.1"/>
    <property type="molecule type" value="Genomic_DNA"/>
</dbReference>
<dbReference type="GO" id="GO:0016887">
    <property type="term" value="F:ATP hydrolysis activity"/>
    <property type="evidence" value="ECO:0007669"/>
    <property type="project" value="InterPro"/>
</dbReference>
<dbReference type="SUPFAM" id="SSF90123">
    <property type="entry name" value="ABC transporter transmembrane region"/>
    <property type="match status" value="1"/>
</dbReference>
<evidence type="ECO:0000256" key="6">
    <source>
        <dbReference type="ARBA" id="ARBA00023136"/>
    </source>
</evidence>
<sequence>MARLHKKFPWVPKVPQLERHWGQCIRTREGHSDDTTQATISNDGRLIASASDDYTLQIRMMGVCGFDLVEELVKIPIKQFSYWQVTNAASNHVMKLSIDFHLDSDSAEIMNAIEQGESLTNLLETVEIDTAPTFVDLLIAYASPCGKFNAYTSRHGGCFNGMHICRTVQGWQTVSYFNRFTYERNRFHDAVEAHLTASENRSQRDACIKALTEFTVPVTFFILVPQSSTKSPAATQPRAPSSSSSNIGVRRLLTLLTTTPTHHRQRKHLKHLGSVEGKVTFQNVYFAYDNRTLMLKDITITAESGQTVALVGQTGIGKSSLLKLLRFYDASSESITIDDHNIRNVSLSSLRESLGVFLQDPLLFNSTIIEKLRYARPSATDEEIFSVGRAAAIHEKILTFAKRYEMRVRDQGYKLSGGELQRVAIARVVLKDPPVFLLDGATSAVDPESESEIQGALEMARRRATFVISTSQCYYR</sequence>
<dbReference type="InterPro" id="IPR017871">
    <property type="entry name" value="ABC_transporter-like_CS"/>
</dbReference>
<feature type="domain" description="ABC transporter" evidence="7">
    <location>
        <begin position="279"/>
        <end position="475"/>
    </location>
</feature>
<accession>A0A8H5ZZF4</accession>
<dbReference type="PROSITE" id="PS00211">
    <property type="entry name" value="ABC_TRANSPORTER_1"/>
    <property type="match status" value="1"/>
</dbReference>
<evidence type="ECO:0000256" key="2">
    <source>
        <dbReference type="ARBA" id="ARBA00022692"/>
    </source>
</evidence>
<dbReference type="InterPro" id="IPR015943">
    <property type="entry name" value="WD40/YVTN_repeat-like_dom_sf"/>
</dbReference>
<dbReference type="Gene3D" id="2.130.10.10">
    <property type="entry name" value="YVTN repeat-like/Quinoprotein amine dehydrogenase"/>
    <property type="match status" value="1"/>
</dbReference>
<evidence type="ECO:0000256" key="5">
    <source>
        <dbReference type="ARBA" id="ARBA00022989"/>
    </source>
</evidence>
<dbReference type="Proteomes" id="UP000541154">
    <property type="component" value="Unassembled WGS sequence"/>
</dbReference>
<dbReference type="AlphaFoldDB" id="A0A8H5ZZF4"/>
<keyword evidence="6" id="KW-0472">Membrane</keyword>
<evidence type="ECO:0000256" key="3">
    <source>
        <dbReference type="ARBA" id="ARBA00022741"/>
    </source>
</evidence>
<dbReference type="PROSITE" id="PS50893">
    <property type="entry name" value="ABC_TRANSPORTER_2"/>
    <property type="match status" value="1"/>
</dbReference>
<keyword evidence="9" id="KW-1185">Reference proteome</keyword>
<dbReference type="SUPFAM" id="SSF52540">
    <property type="entry name" value="P-loop containing nucleoside triphosphate hydrolases"/>
    <property type="match status" value="1"/>
</dbReference>
<dbReference type="Gene3D" id="3.40.50.300">
    <property type="entry name" value="P-loop containing nucleotide triphosphate hydrolases"/>
    <property type="match status" value="1"/>
</dbReference>
<evidence type="ECO:0000313" key="8">
    <source>
        <dbReference type="EMBL" id="KAF5857120.1"/>
    </source>
</evidence>
<evidence type="ECO:0000256" key="1">
    <source>
        <dbReference type="ARBA" id="ARBA00004141"/>
    </source>
</evidence>
<keyword evidence="2" id="KW-0812">Transmembrane</keyword>
<proteinExistence type="predicted"/>
<organism evidence="8 9">
    <name type="scientific">Petromyces alliaceus</name>
    <name type="common">Aspergillus alliaceus</name>
    <dbReference type="NCBI Taxonomy" id="209559"/>
    <lineage>
        <taxon>Eukaryota</taxon>
        <taxon>Fungi</taxon>
        <taxon>Dikarya</taxon>
        <taxon>Ascomycota</taxon>
        <taxon>Pezizomycotina</taxon>
        <taxon>Eurotiomycetes</taxon>
        <taxon>Eurotiomycetidae</taxon>
        <taxon>Eurotiales</taxon>
        <taxon>Aspergillaceae</taxon>
        <taxon>Aspergillus</taxon>
        <taxon>Aspergillus subgen. Circumdati</taxon>
    </lineage>
</organism>